<gene>
    <name evidence="1" type="ORF">WSS_A15254</name>
</gene>
<organism evidence="1 2">
    <name type="scientific">Rhodococcus opacus M213</name>
    <dbReference type="NCBI Taxonomy" id="1129896"/>
    <lineage>
        <taxon>Bacteria</taxon>
        <taxon>Bacillati</taxon>
        <taxon>Actinomycetota</taxon>
        <taxon>Actinomycetes</taxon>
        <taxon>Mycobacteriales</taxon>
        <taxon>Nocardiaceae</taxon>
        <taxon>Rhodococcus</taxon>
    </lineage>
</organism>
<dbReference type="AlphaFoldDB" id="K8XLZ8"/>
<dbReference type="EMBL" id="AJYC02000047">
    <property type="protein sequence ID" value="EKT81861.1"/>
    <property type="molecule type" value="Genomic_DNA"/>
</dbReference>
<sequence length="92" mass="10428">MTTRYRNKSAKNSAAALVARLPERFLKPGDPSKDVGGLSEYALDLEQWIRAELGLPGYTGGMHHDLVHAIMVEIGCPPEEWFRRSMQPELYR</sequence>
<proteinExistence type="predicted"/>
<dbReference type="RefSeq" id="WP_005257063.1">
    <property type="nucleotide sequence ID" value="NZ_AJYC02000047.1"/>
</dbReference>
<evidence type="ECO:0000313" key="2">
    <source>
        <dbReference type="Proteomes" id="UP000005951"/>
    </source>
</evidence>
<dbReference type="Proteomes" id="UP000005951">
    <property type="component" value="Unassembled WGS sequence"/>
</dbReference>
<comment type="caution">
    <text evidence="1">The sequence shown here is derived from an EMBL/GenBank/DDBJ whole genome shotgun (WGS) entry which is preliminary data.</text>
</comment>
<name>K8XLZ8_RHOOP</name>
<evidence type="ECO:0000313" key="1">
    <source>
        <dbReference type="EMBL" id="EKT81861.1"/>
    </source>
</evidence>
<reference evidence="1 2" key="1">
    <citation type="journal article" date="2013" name="Genome Announc.">
        <title>Draft Genome Sequence of Rhodococcus opacus Strain M213 Shows a Diverse Catabolic Potential.</title>
        <authorList>
            <person name="Pathak A."/>
            <person name="Green S.J."/>
            <person name="Ogram A."/>
            <person name="Chauhan A."/>
        </authorList>
    </citation>
    <scope>NUCLEOTIDE SEQUENCE [LARGE SCALE GENOMIC DNA]</scope>
    <source>
        <strain evidence="1 2">M213</strain>
    </source>
</reference>
<protein>
    <submittedName>
        <fullName evidence="1">Uncharacterized protein</fullName>
    </submittedName>
</protein>
<accession>K8XLZ8</accession>